<dbReference type="eggNOG" id="COG3832">
    <property type="taxonomic scope" value="Bacteria"/>
</dbReference>
<dbReference type="HOGENOM" id="CLU_132619_0_0_6"/>
<dbReference type="RefSeq" id="WP_009150502.1">
    <property type="nucleotide sequence ID" value="NZ_CP121471.1"/>
</dbReference>
<dbReference type="Pfam" id="PF10604">
    <property type="entry name" value="Polyketide_cyc2"/>
    <property type="match status" value="1"/>
</dbReference>
<evidence type="ECO:0000313" key="1">
    <source>
        <dbReference type="EMBL" id="EIC20099.1"/>
    </source>
</evidence>
<dbReference type="STRING" id="631362.Thi970DRAFT_03712"/>
<gene>
    <name evidence="1" type="ORF">Thi970DRAFT_03712</name>
</gene>
<accession>H8Z430</accession>
<name>H8Z430_9GAMM</name>
<reference evidence="2" key="1">
    <citation type="submission" date="2011-06" db="EMBL/GenBank/DDBJ databases">
        <authorList>
            <consortium name="US DOE Joint Genome Institute (JGI-PGF)"/>
            <person name="Lucas S."/>
            <person name="Han J."/>
            <person name="Lapidus A."/>
            <person name="Cheng J.-F."/>
            <person name="Goodwin L."/>
            <person name="Pitluck S."/>
            <person name="Peters L."/>
            <person name="Land M.L."/>
            <person name="Hauser L."/>
            <person name="Vogl K."/>
            <person name="Liu Z."/>
            <person name="Overmann J."/>
            <person name="Frigaard N.-U."/>
            <person name="Bryant D.A."/>
            <person name="Woyke T.J."/>
        </authorList>
    </citation>
    <scope>NUCLEOTIDE SEQUENCE [LARGE SCALE GENOMIC DNA]</scope>
    <source>
        <strain evidence="2">970</strain>
    </source>
</reference>
<dbReference type="OrthoDB" id="953281at2"/>
<dbReference type="InterPro" id="IPR019587">
    <property type="entry name" value="Polyketide_cyclase/dehydratase"/>
</dbReference>
<dbReference type="Proteomes" id="UP000002964">
    <property type="component" value="Unassembled WGS sequence"/>
</dbReference>
<sequence>MVKARANILIERRAEQVFGFVADDFVENYARWSPEVRQIEALTPGPIGVGSLLRQVRVDQGRRSDNRFTVTAFESPARLEFAESTDLFRTGYWLAPEGNQTRLEFGFELRRLELYMRPFEKLIRLAIQEGAERVVRNIKTLAERELATGSTEPGN</sequence>
<reference evidence="1 2" key="2">
    <citation type="submission" date="2011-11" db="EMBL/GenBank/DDBJ databases">
        <authorList>
            <consortium name="US DOE Joint Genome Institute"/>
            <person name="Lucas S."/>
            <person name="Han J."/>
            <person name="Lapidus A."/>
            <person name="Cheng J.-F."/>
            <person name="Goodwin L."/>
            <person name="Pitluck S."/>
            <person name="Peters L."/>
            <person name="Ovchinnikova G."/>
            <person name="Zhang X."/>
            <person name="Detter J.C."/>
            <person name="Han C."/>
            <person name="Tapia R."/>
            <person name="Land M."/>
            <person name="Hauser L."/>
            <person name="Kyrpides N."/>
            <person name="Ivanova N."/>
            <person name="Pagani I."/>
            <person name="Vogl K."/>
            <person name="Liu Z."/>
            <person name="Overmann J."/>
            <person name="Frigaard N.-U."/>
            <person name="Bryant D."/>
            <person name="Woyke T."/>
        </authorList>
    </citation>
    <scope>NUCLEOTIDE SEQUENCE [LARGE SCALE GENOMIC DNA]</scope>
    <source>
        <strain evidence="1 2">970</strain>
    </source>
</reference>
<keyword evidence="2" id="KW-1185">Reference proteome</keyword>
<dbReference type="SUPFAM" id="SSF55961">
    <property type="entry name" value="Bet v1-like"/>
    <property type="match status" value="1"/>
</dbReference>
<dbReference type="EMBL" id="JH603170">
    <property type="protein sequence ID" value="EIC20099.1"/>
    <property type="molecule type" value="Genomic_DNA"/>
</dbReference>
<organism evidence="1 2">
    <name type="scientific">Thiorhodovibrio frisius</name>
    <dbReference type="NCBI Taxonomy" id="631362"/>
    <lineage>
        <taxon>Bacteria</taxon>
        <taxon>Pseudomonadati</taxon>
        <taxon>Pseudomonadota</taxon>
        <taxon>Gammaproteobacteria</taxon>
        <taxon>Chromatiales</taxon>
        <taxon>Chromatiaceae</taxon>
        <taxon>Thiorhodovibrio</taxon>
    </lineage>
</organism>
<dbReference type="AlphaFoldDB" id="H8Z430"/>
<evidence type="ECO:0000313" key="2">
    <source>
        <dbReference type="Proteomes" id="UP000002964"/>
    </source>
</evidence>
<dbReference type="InterPro" id="IPR023393">
    <property type="entry name" value="START-like_dom_sf"/>
</dbReference>
<dbReference type="Gene3D" id="3.30.530.20">
    <property type="match status" value="1"/>
</dbReference>
<protein>
    <submittedName>
        <fullName evidence="1">Polyketide cyclase / dehydrase and lipid transport</fullName>
    </submittedName>
</protein>
<proteinExistence type="predicted"/>